<name>A0ABS3N8W8_9BACI</name>
<dbReference type="EMBL" id="JAGDEL010000022">
    <property type="protein sequence ID" value="MBO1514358.1"/>
    <property type="molecule type" value="Genomic_DNA"/>
</dbReference>
<dbReference type="PANTHER" id="PTHR11999">
    <property type="entry name" value="GROUP II PYRIDOXAL-5-PHOSPHATE DECARBOXYLASE"/>
    <property type="match status" value="1"/>
</dbReference>
<evidence type="ECO:0000256" key="3">
    <source>
        <dbReference type="ARBA" id="ARBA00022898"/>
    </source>
</evidence>
<organism evidence="6 7">
    <name type="scientific">Metabacillus bambusae</name>
    <dbReference type="NCBI Taxonomy" id="2795218"/>
    <lineage>
        <taxon>Bacteria</taxon>
        <taxon>Bacillati</taxon>
        <taxon>Bacillota</taxon>
        <taxon>Bacilli</taxon>
        <taxon>Bacillales</taxon>
        <taxon>Bacillaceae</taxon>
        <taxon>Metabacillus</taxon>
    </lineage>
</organism>
<evidence type="ECO:0000256" key="4">
    <source>
        <dbReference type="ARBA" id="ARBA00023239"/>
    </source>
</evidence>
<dbReference type="GO" id="GO:0008483">
    <property type="term" value="F:transaminase activity"/>
    <property type="evidence" value="ECO:0007669"/>
    <property type="project" value="UniProtKB-KW"/>
</dbReference>
<protein>
    <submittedName>
        <fullName evidence="6">Aminotransferase class V-fold PLP-dependent enzyme</fullName>
    </submittedName>
</protein>
<dbReference type="InterPro" id="IPR002129">
    <property type="entry name" value="PyrdxlP-dep_de-COase"/>
</dbReference>
<dbReference type="Gene3D" id="3.40.640.10">
    <property type="entry name" value="Type I PLP-dependent aspartate aminotransferase-like (Major domain)"/>
    <property type="match status" value="1"/>
</dbReference>
<dbReference type="InterPro" id="IPR010977">
    <property type="entry name" value="Aromatic_deC"/>
</dbReference>
<keyword evidence="3 5" id="KW-0663">Pyridoxal phosphate</keyword>
<evidence type="ECO:0000256" key="1">
    <source>
        <dbReference type="ARBA" id="ARBA00001933"/>
    </source>
</evidence>
<dbReference type="PANTHER" id="PTHR11999:SF70">
    <property type="entry name" value="MIP05841P"/>
    <property type="match status" value="1"/>
</dbReference>
<comment type="caution">
    <text evidence="6">The sequence shown here is derived from an EMBL/GenBank/DDBJ whole genome shotgun (WGS) entry which is preliminary data.</text>
</comment>
<evidence type="ECO:0000313" key="7">
    <source>
        <dbReference type="Proteomes" id="UP000663981"/>
    </source>
</evidence>
<evidence type="ECO:0000313" key="6">
    <source>
        <dbReference type="EMBL" id="MBO1514358.1"/>
    </source>
</evidence>
<dbReference type="Gene3D" id="3.90.1150.170">
    <property type="match status" value="2"/>
</dbReference>
<dbReference type="SUPFAM" id="SSF53383">
    <property type="entry name" value="PLP-dependent transferases"/>
    <property type="match status" value="1"/>
</dbReference>
<gene>
    <name evidence="6" type="ORF">I7822_22290</name>
</gene>
<comment type="cofactor">
    <cofactor evidence="1 5">
        <name>pyridoxal 5'-phosphate</name>
        <dbReference type="ChEBI" id="CHEBI:597326"/>
    </cofactor>
</comment>
<evidence type="ECO:0000256" key="5">
    <source>
        <dbReference type="RuleBase" id="RU000382"/>
    </source>
</evidence>
<accession>A0ABS3N8W8</accession>
<sequence length="477" mass="53842">MTNEDVNNDLRLSPKDMKELGYRVIDMIVEHMESLQDKPIAKKTDFQILEKLRNESIPEHGNCHTHLLDQFESDILPNLTHADHPRFFGYIPGPNNFISIMADTLVSGLNIFSGASSMGPGVTNIELVTIDWLRQIYDFPEEAGGLFVSGGSMANLTGLAVARHIKLLDQTENTVIYTSDQTHLTIIRGLGILGFKSKQIKIIPTDKQFRIALPRLQQEVKKDRAEGKIPFCVIANAGTTNSGAIDPLQQIGEFCEKEGLWFHVDGAYGAPALLSEKSKSLLKGIELADSLVLDPHKWLFQPYEIGCVLVRDRKYLKDTFRITPDCLRDICKIEQEINFSEYGIQVTRSFRALKLWMSMKYFGIQTFQNAITTGITLAEFAEKKLRESSCWEIVTPAQIGIVTFRYIQLNYDTGTIDRLNEQIISEIIKEGYALLSSTVLDGKVVLRMCTINPRTTQNDIEKTILRLEKYGVELSKS</sequence>
<reference evidence="6 7" key="1">
    <citation type="submission" date="2021-03" db="EMBL/GenBank/DDBJ databases">
        <title>Whole genome sequence of Metabacillus bambusae BG109.</title>
        <authorList>
            <person name="Jeong J.W."/>
        </authorList>
    </citation>
    <scope>NUCLEOTIDE SEQUENCE [LARGE SCALE GENOMIC DNA]</scope>
    <source>
        <strain evidence="6 7">BG109</strain>
    </source>
</reference>
<dbReference type="Pfam" id="PF00282">
    <property type="entry name" value="Pyridoxal_deC"/>
    <property type="match status" value="1"/>
</dbReference>
<dbReference type="Proteomes" id="UP000663981">
    <property type="component" value="Unassembled WGS sequence"/>
</dbReference>
<keyword evidence="6" id="KW-0808">Transferase</keyword>
<keyword evidence="7" id="KW-1185">Reference proteome</keyword>
<keyword evidence="4 5" id="KW-0456">Lyase</keyword>
<dbReference type="PRINTS" id="PR00800">
    <property type="entry name" value="YHDCRBOXLASE"/>
</dbReference>
<keyword evidence="2" id="KW-0210">Decarboxylase</keyword>
<evidence type="ECO:0000256" key="2">
    <source>
        <dbReference type="ARBA" id="ARBA00022793"/>
    </source>
</evidence>
<comment type="similarity">
    <text evidence="5">Belongs to the group II decarboxylase family.</text>
</comment>
<keyword evidence="6" id="KW-0032">Aminotransferase</keyword>
<dbReference type="RefSeq" id="WP_207981278.1">
    <property type="nucleotide sequence ID" value="NZ_JAGDEL010000022.1"/>
</dbReference>
<proteinExistence type="inferred from homology"/>
<dbReference type="InterPro" id="IPR015424">
    <property type="entry name" value="PyrdxlP-dep_Trfase"/>
</dbReference>
<dbReference type="InterPro" id="IPR015421">
    <property type="entry name" value="PyrdxlP-dep_Trfase_major"/>
</dbReference>